<keyword evidence="2 4" id="KW-0378">Hydrolase</keyword>
<comment type="cofactor">
    <cofactor evidence="3">
        <name>Mg(2+)</name>
        <dbReference type="ChEBI" id="CHEBI:18420"/>
    </cofactor>
    <text evidence="3">Binds 2 magnesium ions per subunit.</text>
</comment>
<dbReference type="Gene3D" id="1.10.4080.10">
    <property type="entry name" value="ADP-ribosylation/Crystallin J1"/>
    <property type="match status" value="1"/>
</dbReference>
<comment type="caution">
    <text evidence="4">The sequence shown here is derived from an EMBL/GenBank/DDBJ whole genome shotgun (WGS) entry which is preliminary data.</text>
</comment>
<comment type="similarity">
    <text evidence="1">Belongs to the ADP-ribosylglycohydrolase family.</text>
</comment>
<dbReference type="Proteomes" id="UP000520814">
    <property type="component" value="Unassembled WGS sequence"/>
</dbReference>
<dbReference type="InterPro" id="IPR036705">
    <property type="entry name" value="Ribosyl_crysJ1_sf"/>
</dbReference>
<dbReference type="GO" id="GO:0046872">
    <property type="term" value="F:metal ion binding"/>
    <property type="evidence" value="ECO:0007669"/>
    <property type="project" value="UniProtKB-KW"/>
</dbReference>
<reference evidence="4 5" key="1">
    <citation type="submission" date="2020-08" db="EMBL/GenBank/DDBJ databases">
        <title>Genomic Encyclopedia of Type Strains, Phase IV (KMG-IV): sequencing the most valuable type-strain genomes for metagenomic binning, comparative biology and taxonomic classification.</title>
        <authorList>
            <person name="Goeker M."/>
        </authorList>
    </citation>
    <scope>NUCLEOTIDE SEQUENCE [LARGE SCALE GENOMIC DNA]</scope>
    <source>
        <strain evidence="4 5">DSM 23562</strain>
    </source>
</reference>
<keyword evidence="3" id="KW-0479">Metal-binding</keyword>
<dbReference type="GO" id="GO:0004649">
    <property type="term" value="F:poly(ADP-ribose) glycohydrolase activity"/>
    <property type="evidence" value="ECO:0007669"/>
    <property type="project" value="UniProtKB-EC"/>
</dbReference>
<dbReference type="EC" id="3.2.1.143" evidence="4"/>
<evidence type="ECO:0000256" key="3">
    <source>
        <dbReference type="PIRSR" id="PIRSR605502-1"/>
    </source>
</evidence>
<feature type="binding site" evidence="3">
    <location>
        <position position="69"/>
    </location>
    <ligand>
        <name>Mg(2+)</name>
        <dbReference type="ChEBI" id="CHEBI:18420"/>
        <label>1</label>
    </ligand>
</feature>
<dbReference type="InterPro" id="IPR005502">
    <property type="entry name" value="Ribosyl_crysJ1"/>
</dbReference>
<proteinExistence type="inferred from homology"/>
<sequence>MKEHFVGMLLGTMVGDAIGLPVEGWDCVRMAEQLDRFPLLPRGEQELATAVLGLITGGKVAAGEARYSDDTQMAIGVAQILVEEGEIVPETLAQRFATNFQPWRGYGPGAYGVLDALKQGRPWDEPARQVFGGRGSYGNGAAMRVAPIGAFFWDSEVATIREQARLSSLPTHTHPHGIEGAVVIALAVAGVLRQVAEGADELDVAQLLGFIRSGTHDEIFLKKLAEVEGFLAAEPEPCVVAARLGTDLTATLSVPAALFAFLSRWDSLPDCILYAVRLGGDADTIAAMAGALAGAFHRSAAIPENWLAALENGPQGRDFVRTLAEGLYERWEAAPPRRLEVVGAE</sequence>
<keyword evidence="3" id="KW-0460">Magnesium</keyword>
<feature type="binding site" evidence="3">
    <location>
        <position position="284"/>
    </location>
    <ligand>
        <name>Mg(2+)</name>
        <dbReference type="ChEBI" id="CHEBI:18420"/>
        <label>1</label>
    </ligand>
</feature>
<evidence type="ECO:0000313" key="5">
    <source>
        <dbReference type="Proteomes" id="UP000520814"/>
    </source>
</evidence>
<feature type="binding site" evidence="3">
    <location>
        <position position="281"/>
    </location>
    <ligand>
        <name>Mg(2+)</name>
        <dbReference type="ChEBI" id="CHEBI:18420"/>
        <label>1</label>
    </ligand>
</feature>
<feature type="binding site" evidence="3">
    <location>
        <position position="68"/>
    </location>
    <ligand>
        <name>Mg(2+)</name>
        <dbReference type="ChEBI" id="CHEBI:18420"/>
        <label>1</label>
    </ligand>
</feature>
<feature type="binding site" evidence="3">
    <location>
        <position position="283"/>
    </location>
    <ligand>
        <name>Mg(2+)</name>
        <dbReference type="ChEBI" id="CHEBI:18420"/>
        <label>1</label>
    </ligand>
</feature>
<keyword evidence="5" id="KW-1185">Reference proteome</keyword>
<dbReference type="EMBL" id="JACHGW010000003">
    <property type="protein sequence ID" value="MBB6051817.1"/>
    <property type="molecule type" value="Genomic_DNA"/>
</dbReference>
<gene>
    <name evidence="4" type="ORF">HNQ39_003627</name>
</gene>
<dbReference type="InterPro" id="IPR050792">
    <property type="entry name" value="ADP-ribosylglycohydrolase"/>
</dbReference>
<accession>A0A7W9SS49</accession>
<feature type="binding site" evidence="3">
    <location>
        <position position="70"/>
    </location>
    <ligand>
        <name>Mg(2+)</name>
        <dbReference type="ChEBI" id="CHEBI:18420"/>
        <label>1</label>
    </ligand>
</feature>
<dbReference type="Pfam" id="PF03747">
    <property type="entry name" value="ADP_ribosyl_GH"/>
    <property type="match status" value="1"/>
</dbReference>
<evidence type="ECO:0000313" key="4">
    <source>
        <dbReference type="EMBL" id="MBB6051817.1"/>
    </source>
</evidence>
<dbReference type="PANTHER" id="PTHR16222">
    <property type="entry name" value="ADP-RIBOSYLGLYCOHYDROLASE"/>
    <property type="match status" value="1"/>
</dbReference>
<name>A0A7W9SS49_ARMRO</name>
<dbReference type="AlphaFoldDB" id="A0A7W9SS49"/>
<protein>
    <submittedName>
        <fullName evidence="4">Poly(ADP-ribose) glycohydrolase ARH3</fullName>
        <ecNumber evidence="4">3.2.1.143</ecNumber>
    </submittedName>
</protein>
<dbReference type="PANTHER" id="PTHR16222:SF24">
    <property type="entry name" value="ADP-RIBOSYLHYDROLASE ARH3"/>
    <property type="match status" value="1"/>
</dbReference>
<keyword evidence="4" id="KW-0326">Glycosidase</keyword>
<organism evidence="4 5">
    <name type="scientific">Armatimonas rosea</name>
    <dbReference type="NCBI Taxonomy" id="685828"/>
    <lineage>
        <taxon>Bacteria</taxon>
        <taxon>Bacillati</taxon>
        <taxon>Armatimonadota</taxon>
        <taxon>Armatimonadia</taxon>
        <taxon>Armatimonadales</taxon>
        <taxon>Armatimonadaceae</taxon>
        <taxon>Armatimonas</taxon>
    </lineage>
</organism>
<dbReference type="SUPFAM" id="SSF101478">
    <property type="entry name" value="ADP-ribosylglycohydrolase"/>
    <property type="match status" value="1"/>
</dbReference>
<dbReference type="RefSeq" id="WP_184199612.1">
    <property type="nucleotide sequence ID" value="NZ_JACHGW010000003.1"/>
</dbReference>
<evidence type="ECO:0000256" key="1">
    <source>
        <dbReference type="ARBA" id="ARBA00010702"/>
    </source>
</evidence>
<evidence type="ECO:0000256" key="2">
    <source>
        <dbReference type="ARBA" id="ARBA00022801"/>
    </source>
</evidence>